<dbReference type="Pfam" id="PF02721">
    <property type="entry name" value="DUF223"/>
    <property type="match status" value="1"/>
</dbReference>
<dbReference type="CDD" id="cd04480">
    <property type="entry name" value="RPA1_DBD_A_like"/>
    <property type="match status" value="1"/>
</dbReference>
<dbReference type="PANTHER" id="PTHR47165:SF4">
    <property type="entry name" value="OS03G0429900 PROTEIN"/>
    <property type="match status" value="1"/>
</dbReference>
<dbReference type="Proteomes" id="UP001318860">
    <property type="component" value="Unassembled WGS sequence"/>
</dbReference>
<feature type="domain" description="Replication protein A 70 kDa DNA-binding subunit B/D first OB fold" evidence="1">
    <location>
        <begin position="7"/>
        <end position="108"/>
    </location>
</feature>
<comment type="caution">
    <text evidence="2">The sequence shown here is derived from an EMBL/GenBank/DDBJ whole genome shotgun (WGS) entry which is preliminary data.</text>
</comment>
<accession>A0ABR0UQL3</accession>
<sequence length="350" mass="39946">MAPLMTLIKDISMKKSHFAMKLRLVRLYEKPVYNNPSQIQSLECVFHDSEGDRIYGTIKKSHIAQFKNQLNESRVYAIKYFGVAYYTDKYKTTATKYKLQFHGKTQVFELDDSAIPRILFNFKSFRDLSSSENIDETILFDIIGRVVAMQSAQSKELGGKLTRFIDLTLEDLDIVKADNLVQSISHVSYPSAKTVSEDLASGESPFRLIDHLYANEEREEWQDIPDELASLVDKKVLFKVQVKANQVKFFTGAFSVMRLTTDPDLLKKYSNLAIDSQESDFLSKLQEETKDQVKDDNSSEDEVCTPNKLVKKIDTVGEGSSIKRKLLEDFSSSNNMKIPKKEKLEAGPNE</sequence>
<protein>
    <recommendedName>
        <fullName evidence="1">Replication protein A 70 kDa DNA-binding subunit B/D first OB fold domain-containing protein</fullName>
    </recommendedName>
</protein>
<dbReference type="InterPro" id="IPR012340">
    <property type="entry name" value="NA-bd_OB-fold"/>
</dbReference>
<organism evidence="2 3">
    <name type="scientific">Rehmannia glutinosa</name>
    <name type="common">Chinese foxglove</name>
    <dbReference type="NCBI Taxonomy" id="99300"/>
    <lineage>
        <taxon>Eukaryota</taxon>
        <taxon>Viridiplantae</taxon>
        <taxon>Streptophyta</taxon>
        <taxon>Embryophyta</taxon>
        <taxon>Tracheophyta</taxon>
        <taxon>Spermatophyta</taxon>
        <taxon>Magnoliopsida</taxon>
        <taxon>eudicotyledons</taxon>
        <taxon>Gunneridae</taxon>
        <taxon>Pentapetalae</taxon>
        <taxon>asterids</taxon>
        <taxon>lamiids</taxon>
        <taxon>Lamiales</taxon>
        <taxon>Orobanchaceae</taxon>
        <taxon>Rehmannieae</taxon>
        <taxon>Rehmannia</taxon>
    </lineage>
</organism>
<name>A0ABR0UQL3_REHGL</name>
<dbReference type="EMBL" id="JABTTQ020002368">
    <property type="protein sequence ID" value="KAK6124574.1"/>
    <property type="molecule type" value="Genomic_DNA"/>
</dbReference>
<reference evidence="2 3" key="1">
    <citation type="journal article" date="2021" name="Comput. Struct. Biotechnol. J.">
        <title>De novo genome assembly of the potent medicinal plant Rehmannia glutinosa using nanopore technology.</title>
        <authorList>
            <person name="Ma L."/>
            <person name="Dong C."/>
            <person name="Song C."/>
            <person name="Wang X."/>
            <person name="Zheng X."/>
            <person name="Niu Y."/>
            <person name="Chen S."/>
            <person name="Feng W."/>
        </authorList>
    </citation>
    <scope>NUCLEOTIDE SEQUENCE [LARGE SCALE GENOMIC DNA]</scope>
    <source>
        <strain evidence="2">DH-2019</strain>
    </source>
</reference>
<keyword evidence="3" id="KW-1185">Reference proteome</keyword>
<proteinExistence type="predicted"/>
<evidence type="ECO:0000313" key="3">
    <source>
        <dbReference type="Proteomes" id="UP001318860"/>
    </source>
</evidence>
<gene>
    <name evidence="2" type="ORF">DH2020_041683</name>
</gene>
<evidence type="ECO:0000259" key="1">
    <source>
        <dbReference type="Pfam" id="PF02721"/>
    </source>
</evidence>
<dbReference type="InterPro" id="IPR003871">
    <property type="entry name" value="RFA1B/D_OB_1st"/>
</dbReference>
<dbReference type="PANTHER" id="PTHR47165">
    <property type="entry name" value="OS03G0429900 PROTEIN"/>
    <property type="match status" value="1"/>
</dbReference>
<dbReference type="SUPFAM" id="SSF50249">
    <property type="entry name" value="Nucleic acid-binding proteins"/>
    <property type="match status" value="1"/>
</dbReference>
<dbReference type="Gene3D" id="2.40.50.140">
    <property type="entry name" value="Nucleic acid-binding proteins"/>
    <property type="match status" value="1"/>
</dbReference>
<evidence type="ECO:0000313" key="2">
    <source>
        <dbReference type="EMBL" id="KAK6124574.1"/>
    </source>
</evidence>